<evidence type="ECO:0000256" key="11">
    <source>
        <dbReference type="PIRSR" id="PIRSR600823-2"/>
    </source>
</evidence>
<dbReference type="GO" id="GO:0046872">
    <property type="term" value="F:metal ion binding"/>
    <property type="evidence" value="ECO:0007669"/>
    <property type="project" value="UniProtKB-KW"/>
</dbReference>
<accession>A0A8J5FFJ5</accession>
<protein>
    <recommendedName>
        <fullName evidence="16">Plant heme peroxidase family profile domain-containing protein</fullName>
    </recommendedName>
</protein>
<organism evidence="17 18">
    <name type="scientific">Zingiber officinale</name>
    <name type="common">Ginger</name>
    <name type="synonym">Amomum zingiber</name>
    <dbReference type="NCBI Taxonomy" id="94328"/>
    <lineage>
        <taxon>Eukaryota</taxon>
        <taxon>Viridiplantae</taxon>
        <taxon>Streptophyta</taxon>
        <taxon>Embryophyta</taxon>
        <taxon>Tracheophyta</taxon>
        <taxon>Spermatophyta</taxon>
        <taxon>Magnoliopsida</taxon>
        <taxon>Liliopsida</taxon>
        <taxon>Zingiberales</taxon>
        <taxon>Zingiberaceae</taxon>
        <taxon>Zingiber</taxon>
    </lineage>
</organism>
<evidence type="ECO:0000256" key="14">
    <source>
        <dbReference type="PIRSR" id="PIRSR600823-5"/>
    </source>
</evidence>
<feature type="binding site" evidence="12">
    <location>
        <position position="48"/>
    </location>
    <ligand>
        <name>Ca(2+)</name>
        <dbReference type="ChEBI" id="CHEBI:29108"/>
        <label>1</label>
    </ligand>
</feature>
<dbReference type="EMBL" id="JACMSC010000015">
    <property type="protein sequence ID" value="KAG6486285.1"/>
    <property type="molecule type" value="Genomic_DNA"/>
</dbReference>
<feature type="binding site" evidence="11">
    <location>
        <position position="122"/>
    </location>
    <ligand>
        <name>substrate</name>
    </ligand>
</feature>
<keyword evidence="9" id="KW-0376">Hydrogen peroxide</keyword>
<feature type="binding site" evidence="12">
    <location>
        <position position="52"/>
    </location>
    <ligand>
        <name>Ca(2+)</name>
        <dbReference type="ChEBI" id="CHEBI:29108"/>
        <label>1</label>
    </ligand>
</feature>
<dbReference type="GO" id="GO:0042744">
    <property type="term" value="P:hydrogen peroxide catabolic process"/>
    <property type="evidence" value="ECO:0007669"/>
    <property type="project" value="UniProtKB-KW"/>
</dbReference>
<evidence type="ECO:0000256" key="7">
    <source>
        <dbReference type="ARBA" id="ARBA00023002"/>
    </source>
</evidence>
<dbReference type="InterPro" id="IPR000823">
    <property type="entry name" value="Peroxidase_pln"/>
</dbReference>
<sequence length="272" mass="28701">MPGRLPKNAVAVESVLAEAIIFSDVQRAVADVARMAASLRLHFHDCLVNGCDASVLLDDTAEMVGEKTVKPNANLLRGFDVYVAEEIKEELEMACPETSGGPTCPVQDDTVASWSLATTSLPSPVPGVATLLQKFETSASQPQTWSRSPAPTCTIGKAPCSTFAFRLAGAGDRIFFQSLHHLCSGSTLSNGTTTIASSLVHLDVGLPARGCFCRTRPWQGKQGRWACSQIKAYAADEQLAVLQGLRGLDGGRLAPPAGSAGEVRKSCQAVNS</sequence>
<evidence type="ECO:0000256" key="5">
    <source>
        <dbReference type="ARBA" id="ARBA00022723"/>
    </source>
</evidence>
<comment type="similarity">
    <text evidence="15">Belongs to the peroxidase family.</text>
</comment>
<dbReference type="Proteomes" id="UP000734854">
    <property type="component" value="Unassembled WGS sequence"/>
</dbReference>
<dbReference type="Pfam" id="PF00141">
    <property type="entry name" value="peroxidase"/>
    <property type="match status" value="1"/>
</dbReference>
<feature type="active site" description="Proton acceptor" evidence="10">
    <location>
        <position position="44"/>
    </location>
</feature>
<keyword evidence="8" id="KW-0408">Iron</keyword>
<keyword evidence="3" id="KW-0575">Peroxidase</keyword>
<dbReference type="PROSITE" id="PS50873">
    <property type="entry name" value="PEROXIDASE_4"/>
    <property type="match status" value="1"/>
</dbReference>
<evidence type="ECO:0000256" key="4">
    <source>
        <dbReference type="ARBA" id="ARBA00022617"/>
    </source>
</evidence>
<evidence type="ECO:0000256" key="9">
    <source>
        <dbReference type="ARBA" id="ARBA00023324"/>
    </source>
</evidence>
<evidence type="ECO:0000256" key="13">
    <source>
        <dbReference type="PIRSR" id="PIRSR600823-4"/>
    </source>
</evidence>
<dbReference type="SUPFAM" id="SSF48113">
    <property type="entry name" value="Heme-dependent peroxidases"/>
    <property type="match status" value="1"/>
</dbReference>
<feature type="binding site" evidence="12">
    <location>
        <position position="66"/>
    </location>
    <ligand>
        <name>Ca(2+)</name>
        <dbReference type="ChEBI" id="CHEBI:29108"/>
        <label>1</label>
    </ligand>
</feature>
<evidence type="ECO:0000256" key="12">
    <source>
        <dbReference type="PIRSR" id="PIRSR600823-3"/>
    </source>
</evidence>
<comment type="caution">
    <text evidence="17">The sequence shown here is derived from an EMBL/GenBank/DDBJ whole genome shotgun (WGS) entry which is preliminary data.</text>
</comment>
<evidence type="ECO:0000256" key="1">
    <source>
        <dbReference type="ARBA" id="ARBA00000189"/>
    </source>
</evidence>
<keyword evidence="5 12" id="KW-0479">Metal-binding</keyword>
<comment type="cofactor">
    <cofactor evidence="12">
        <name>Ca(2+)</name>
        <dbReference type="ChEBI" id="CHEBI:29108"/>
    </cofactor>
    <text evidence="12">Binds 2 calcium ions per subunit.</text>
</comment>
<dbReference type="GO" id="GO:0140825">
    <property type="term" value="F:lactoperoxidase activity"/>
    <property type="evidence" value="ECO:0007669"/>
    <property type="project" value="UniProtKB-EC"/>
</dbReference>
<keyword evidence="18" id="KW-1185">Reference proteome</keyword>
<evidence type="ECO:0000256" key="3">
    <source>
        <dbReference type="ARBA" id="ARBA00022559"/>
    </source>
</evidence>
<feature type="binding site" evidence="12">
    <location>
        <position position="54"/>
    </location>
    <ligand>
        <name>Ca(2+)</name>
        <dbReference type="ChEBI" id="CHEBI:29108"/>
        <label>1</label>
    </ligand>
</feature>
<evidence type="ECO:0000256" key="10">
    <source>
        <dbReference type="PIRSR" id="PIRSR600823-1"/>
    </source>
</evidence>
<feature type="binding site" evidence="12">
    <location>
        <position position="154"/>
    </location>
    <ligand>
        <name>Ca(2+)</name>
        <dbReference type="ChEBI" id="CHEBI:29108"/>
        <label>2</label>
    </ligand>
</feature>
<evidence type="ECO:0000313" key="18">
    <source>
        <dbReference type="Proteomes" id="UP000734854"/>
    </source>
</evidence>
<keyword evidence="6 12" id="KW-0106">Calcium</keyword>
<dbReference type="Gene3D" id="1.10.520.10">
    <property type="match status" value="1"/>
</dbReference>
<comment type="cofactor">
    <cofactor evidence="2">
        <name>heme b</name>
        <dbReference type="ChEBI" id="CHEBI:60344"/>
    </cofactor>
</comment>
<dbReference type="InterPro" id="IPR002016">
    <property type="entry name" value="Haem_peroxidase"/>
</dbReference>
<evidence type="ECO:0000313" key="17">
    <source>
        <dbReference type="EMBL" id="KAG6486285.1"/>
    </source>
</evidence>
<dbReference type="GO" id="GO:0020037">
    <property type="term" value="F:heme binding"/>
    <property type="evidence" value="ECO:0007669"/>
    <property type="project" value="InterPro"/>
</dbReference>
<dbReference type="AlphaFoldDB" id="A0A8J5FFJ5"/>
<feature type="domain" description="Plant heme peroxidase family profile" evidence="16">
    <location>
        <begin position="36"/>
        <end position="271"/>
    </location>
</feature>
<keyword evidence="7" id="KW-0560">Oxidoreductase</keyword>
<dbReference type="PANTHER" id="PTHR31388">
    <property type="entry name" value="PEROXIDASE 72-RELATED"/>
    <property type="match status" value="1"/>
</dbReference>
<keyword evidence="14" id="KW-1015">Disulfide bond</keyword>
<evidence type="ECO:0000256" key="6">
    <source>
        <dbReference type="ARBA" id="ARBA00022837"/>
    </source>
</evidence>
<name>A0A8J5FFJ5_ZINOF</name>
<dbReference type="PANTHER" id="PTHR31388:SF28">
    <property type="entry name" value="PEROXIDASE 40"/>
    <property type="match status" value="1"/>
</dbReference>
<proteinExistence type="inferred from homology"/>
<evidence type="ECO:0000256" key="2">
    <source>
        <dbReference type="ARBA" id="ARBA00001970"/>
    </source>
</evidence>
<feature type="disulfide bond" evidence="14">
    <location>
        <begin position="160"/>
        <end position="183"/>
    </location>
</feature>
<feature type="binding site" evidence="12">
    <location>
        <position position="50"/>
    </location>
    <ligand>
        <name>Ca(2+)</name>
        <dbReference type="ChEBI" id="CHEBI:29108"/>
        <label>1</label>
    </ligand>
</feature>
<comment type="catalytic activity">
    <reaction evidence="1">
        <text>2 a phenolic donor + H2O2 = 2 a phenolic radical donor + 2 H2O</text>
        <dbReference type="Rhea" id="RHEA:56136"/>
        <dbReference type="ChEBI" id="CHEBI:15377"/>
        <dbReference type="ChEBI" id="CHEBI:16240"/>
        <dbReference type="ChEBI" id="CHEBI:139520"/>
        <dbReference type="ChEBI" id="CHEBI:139521"/>
        <dbReference type="EC" id="1.11.1.7"/>
    </reaction>
</comment>
<evidence type="ECO:0000256" key="8">
    <source>
        <dbReference type="ARBA" id="ARBA00023004"/>
    </source>
</evidence>
<feature type="binding site" evidence="12">
    <location>
        <position position="45"/>
    </location>
    <ligand>
        <name>Ca(2+)</name>
        <dbReference type="ChEBI" id="CHEBI:29108"/>
        <label>1</label>
    </ligand>
</feature>
<evidence type="ECO:0000259" key="16">
    <source>
        <dbReference type="PROSITE" id="PS50873"/>
    </source>
</evidence>
<gene>
    <name evidence="17" type="ORF">ZIOFF_054855</name>
</gene>
<evidence type="ECO:0000256" key="15">
    <source>
        <dbReference type="RuleBase" id="RU004241"/>
    </source>
</evidence>
<feature type="site" description="Transition state stabilizer" evidence="13">
    <location>
        <position position="40"/>
    </location>
</feature>
<dbReference type="InterPro" id="IPR010255">
    <property type="entry name" value="Haem_peroxidase_sf"/>
</dbReference>
<dbReference type="GO" id="GO:0006979">
    <property type="term" value="P:response to oxidative stress"/>
    <property type="evidence" value="ECO:0007669"/>
    <property type="project" value="InterPro"/>
</dbReference>
<dbReference type="PRINTS" id="PR00461">
    <property type="entry name" value="PLPEROXIDASE"/>
</dbReference>
<keyword evidence="4" id="KW-0349">Heme</keyword>
<feature type="disulfide bond" evidence="14">
    <location>
        <begin position="46"/>
        <end position="51"/>
    </location>
</feature>
<reference evidence="17 18" key="1">
    <citation type="submission" date="2020-08" db="EMBL/GenBank/DDBJ databases">
        <title>Plant Genome Project.</title>
        <authorList>
            <person name="Zhang R.-G."/>
        </authorList>
    </citation>
    <scope>NUCLEOTIDE SEQUENCE [LARGE SCALE GENOMIC DNA]</scope>
    <source>
        <tissue evidence="17">Rhizome</tissue>
    </source>
</reference>